<name>A0ABU6TW04_9FABA</name>
<feature type="compositionally biased region" description="Basic residues" evidence="1">
    <location>
        <begin position="63"/>
        <end position="78"/>
    </location>
</feature>
<proteinExistence type="predicted"/>
<feature type="region of interest" description="Disordered" evidence="1">
    <location>
        <begin position="1"/>
        <end position="89"/>
    </location>
</feature>
<feature type="compositionally biased region" description="Acidic residues" evidence="1">
    <location>
        <begin position="151"/>
        <end position="162"/>
    </location>
</feature>
<dbReference type="Proteomes" id="UP001341840">
    <property type="component" value="Unassembled WGS sequence"/>
</dbReference>
<protein>
    <submittedName>
        <fullName evidence="2">Uncharacterized protein</fullName>
    </submittedName>
</protein>
<evidence type="ECO:0000256" key="1">
    <source>
        <dbReference type="SAM" id="MobiDB-lite"/>
    </source>
</evidence>
<evidence type="ECO:0000313" key="2">
    <source>
        <dbReference type="EMBL" id="MED6153037.1"/>
    </source>
</evidence>
<dbReference type="EMBL" id="JASCZI010093043">
    <property type="protein sequence ID" value="MED6153037.1"/>
    <property type="molecule type" value="Genomic_DNA"/>
</dbReference>
<sequence length="215" mass="23682">MVDGKPQGYTNKTRVPPSNVSHNKWVQNNAPNYSHYSHVAWRPKSQADQGAQARGGYSQRGASSKKKGNFRGRSRRTNGRAPFILRPMAQPEPFVDIGADAKVDKEVTDAATDPASLAGSSPTPVAEKKDPFRKAKSPIRVEKPSSIQVADEGDDESFGMEDLEEPRVCLEGDCDDIIPGDECKFVEDELIKEGLIKRPDEITKGHLRPSTSRPR</sequence>
<feature type="compositionally biased region" description="Polar residues" evidence="1">
    <location>
        <begin position="8"/>
        <end position="35"/>
    </location>
</feature>
<accession>A0ABU6TW04</accession>
<gene>
    <name evidence="2" type="ORF">PIB30_097673</name>
</gene>
<feature type="region of interest" description="Disordered" evidence="1">
    <location>
        <begin position="108"/>
        <end position="162"/>
    </location>
</feature>
<comment type="caution">
    <text evidence="2">The sequence shown here is derived from an EMBL/GenBank/DDBJ whole genome shotgun (WGS) entry which is preliminary data.</text>
</comment>
<reference evidence="2 3" key="1">
    <citation type="journal article" date="2023" name="Plants (Basel)">
        <title>Bridging the Gap: Combining Genomics and Transcriptomics Approaches to Understand Stylosanthes scabra, an Orphan Legume from the Brazilian Caatinga.</title>
        <authorList>
            <person name="Ferreira-Neto J.R.C."/>
            <person name="da Silva M.D."/>
            <person name="Binneck E."/>
            <person name="de Melo N.F."/>
            <person name="da Silva R.H."/>
            <person name="de Melo A.L.T.M."/>
            <person name="Pandolfi V."/>
            <person name="Bustamante F.O."/>
            <person name="Brasileiro-Vidal A.C."/>
            <person name="Benko-Iseppon A.M."/>
        </authorList>
    </citation>
    <scope>NUCLEOTIDE SEQUENCE [LARGE SCALE GENOMIC DNA]</scope>
    <source>
        <tissue evidence="2">Leaves</tissue>
    </source>
</reference>
<organism evidence="2 3">
    <name type="scientific">Stylosanthes scabra</name>
    <dbReference type="NCBI Taxonomy" id="79078"/>
    <lineage>
        <taxon>Eukaryota</taxon>
        <taxon>Viridiplantae</taxon>
        <taxon>Streptophyta</taxon>
        <taxon>Embryophyta</taxon>
        <taxon>Tracheophyta</taxon>
        <taxon>Spermatophyta</taxon>
        <taxon>Magnoliopsida</taxon>
        <taxon>eudicotyledons</taxon>
        <taxon>Gunneridae</taxon>
        <taxon>Pentapetalae</taxon>
        <taxon>rosids</taxon>
        <taxon>fabids</taxon>
        <taxon>Fabales</taxon>
        <taxon>Fabaceae</taxon>
        <taxon>Papilionoideae</taxon>
        <taxon>50 kb inversion clade</taxon>
        <taxon>dalbergioids sensu lato</taxon>
        <taxon>Dalbergieae</taxon>
        <taxon>Pterocarpus clade</taxon>
        <taxon>Stylosanthes</taxon>
    </lineage>
</organism>
<keyword evidence="3" id="KW-1185">Reference proteome</keyword>
<evidence type="ECO:0000313" key="3">
    <source>
        <dbReference type="Proteomes" id="UP001341840"/>
    </source>
</evidence>
<feature type="compositionally biased region" description="Basic and acidic residues" evidence="1">
    <location>
        <begin position="126"/>
        <end position="143"/>
    </location>
</feature>